<keyword evidence="2" id="KW-1185">Reference proteome</keyword>
<organism evidence="1 2">
    <name type="scientific">Globisporangium ultimum (strain ATCC 200006 / CBS 805.95 / DAOM BR144)</name>
    <name type="common">Pythium ultimum</name>
    <dbReference type="NCBI Taxonomy" id="431595"/>
    <lineage>
        <taxon>Eukaryota</taxon>
        <taxon>Sar</taxon>
        <taxon>Stramenopiles</taxon>
        <taxon>Oomycota</taxon>
        <taxon>Peronosporomycetes</taxon>
        <taxon>Pythiales</taxon>
        <taxon>Pythiaceae</taxon>
        <taxon>Globisporangium</taxon>
    </lineage>
</organism>
<evidence type="ECO:0000313" key="1">
    <source>
        <dbReference type="EnsemblProtists" id="PYU1_T009678"/>
    </source>
</evidence>
<accession>K3WXI0</accession>
<dbReference type="Proteomes" id="UP000019132">
    <property type="component" value="Unassembled WGS sequence"/>
</dbReference>
<dbReference type="HOGENOM" id="CLU_1002807_0_0_1"/>
<protein>
    <submittedName>
        <fullName evidence="1">Uncharacterized protein</fullName>
    </submittedName>
</protein>
<reference evidence="2" key="1">
    <citation type="journal article" date="2010" name="Genome Biol.">
        <title>Genome sequence of the necrotrophic plant pathogen Pythium ultimum reveals original pathogenicity mechanisms and effector repertoire.</title>
        <authorList>
            <person name="Levesque C.A."/>
            <person name="Brouwer H."/>
            <person name="Cano L."/>
            <person name="Hamilton J.P."/>
            <person name="Holt C."/>
            <person name="Huitema E."/>
            <person name="Raffaele S."/>
            <person name="Robideau G.P."/>
            <person name="Thines M."/>
            <person name="Win J."/>
            <person name="Zerillo M.M."/>
            <person name="Beakes G.W."/>
            <person name="Boore J.L."/>
            <person name="Busam D."/>
            <person name="Dumas B."/>
            <person name="Ferriera S."/>
            <person name="Fuerstenberg S.I."/>
            <person name="Gachon C.M."/>
            <person name="Gaulin E."/>
            <person name="Govers F."/>
            <person name="Grenville-Briggs L."/>
            <person name="Horner N."/>
            <person name="Hostetler J."/>
            <person name="Jiang R.H."/>
            <person name="Johnson J."/>
            <person name="Krajaejun T."/>
            <person name="Lin H."/>
            <person name="Meijer H.J."/>
            <person name="Moore B."/>
            <person name="Morris P."/>
            <person name="Phuntmart V."/>
            <person name="Puiu D."/>
            <person name="Shetty J."/>
            <person name="Stajich J.E."/>
            <person name="Tripathy S."/>
            <person name="Wawra S."/>
            <person name="van West P."/>
            <person name="Whitty B.R."/>
            <person name="Coutinho P.M."/>
            <person name="Henrissat B."/>
            <person name="Martin F."/>
            <person name="Thomas P.D."/>
            <person name="Tyler B.M."/>
            <person name="De Vries R.P."/>
            <person name="Kamoun S."/>
            <person name="Yandell M."/>
            <person name="Tisserat N."/>
            <person name="Buell C.R."/>
        </authorList>
    </citation>
    <scope>NUCLEOTIDE SEQUENCE</scope>
    <source>
        <strain evidence="2">DAOM:BR144</strain>
    </source>
</reference>
<proteinExistence type="predicted"/>
<dbReference type="InParanoid" id="K3WXI0"/>
<dbReference type="EMBL" id="GL376615">
    <property type="status" value="NOT_ANNOTATED_CDS"/>
    <property type="molecule type" value="Genomic_DNA"/>
</dbReference>
<dbReference type="AlphaFoldDB" id="K3WXI0"/>
<dbReference type="VEuPathDB" id="FungiDB:PYU1_G009660"/>
<dbReference type="EnsemblProtists" id="PYU1_T009678">
    <property type="protein sequence ID" value="PYU1_T009678"/>
    <property type="gene ID" value="PYU1_G009660"/>
</dbReference>
<sequence length="278" mass="31383">MLNVALKDAIKKQHEIHQSLQHIVSKRGFHSKHDSNLLCNDGLAANESMAVAELQTCVKQMALEIDLILQTSCVANGTSVACAMEVKEHSLSGQYIEVQSTTPLRCDFQEADRMNWRLLVEANKTLVTDRYYMKRCEFTDDSFEKSYKLILDGVSGPVELHGVTLLRKCEEPHRIAYVWTSRIDSRTFGLTFREKGWIVFSCSPGGDKTQSPTVFQSCYQLFSDPPTGSTGGSCNPETDLLRESLMRSRSYKMQTDTLQAQNMMLTKFSAFRLQKAQA</sequence>
<name>K3WXI0_GLOUD</name>
<evidence type="ECO:0000313" key="2">
    <source>
        <dbReference type="Proteomes" id="UP000019132"/>
    </source>
</evidence>
<reference evidence="2" key="2">
    <citation type="submission" date="2010-04" db="EMBL/GenBank/DDBJ databases">
        <authorList>
            <person name="Buell R."/>
            <person name="Hamilton J."/>
            <person name="Hostetler J."/>
        </authorList>
    </citation>
    <scope>NUCLEOTIDE SEQUENCE [LARGE SCALE GENOMIC DNA]</scope>
    <source>
        <strain evidence="2">DAOM:BR144</strain>
    </source>
</reference>
<reference evidence="1" key="3">
    <citation type="submission" date="2015-02" db="UniProtKB">
        <authorList>
            <consortium name="EnsemblProtists"/>
        </authorList>
    </citation>
    <scope>IDENTIFICATION</scope>
    <source>
        <strain evidence="1">DAOM BR144</strain>
    </source>
</reference>